<reference evidence="9 10" key="1">
    <citation type="submission" date="2021-06" db="EMBL/GenBank/DDBJ databases">
        <authorList>
            <person name="Lee D.H."/>
        </authorList>
    </citation>
    <scope>NUCLEOTIDE SEQUENCE [LARGE SCALE GENOMIC DNA]</scope>
    <source>
        <strain evidence="9 10">MMS21-HV4-11</strain>
    </source>
</reference>
<keyword evidence="4 8" id="KW-1003">Cell membrane</keyword>
<dbReference type="PANTHER" id="PTHR30269:SF32">
    <property type="entry name" value="MEMBRANE TRANSPORTER PROTEIN-RELATED"/>
    <property type="match status" value="1"/>
</dbReference>
<proteinExistence type="inferred from homology"/>
<dbReference type="Proteomes" id="UP000727907">
    <property type="component" value="Unassembled WGS sequence"/>
</dbReference>
<feature type="transmembrane region" description="Helical" evidence="8">
    <location>
        <begin position="168"/>
        <end position="188"/>
    </location>
</feature>
<evidence type="ECO:0000256" key="1">
    <source>
        <dbReference type="ARBA" id="ARBA00004651"/>
    </source>
</evidence>
<feature type="transmembrane region" description="Helical" evidence="8">
    <location>
        <begin position="47"/>
        <end position="63"/>
    </location>
</feature>
<feature type="transmembrane region" description="Helical" evidence="8">
    <location>
        <begin position="75"/>
        <end position="96"/>
    </location>
</feature>
<keyword evidence="6 8" id="KW-1133">Transmembrane helix</keyword>
<dbReference type="PANTHER" id="PTHR30269">
    <property type="entry name" value="TRANSMEMBRANE PROTEIN YFCA"/>
    <property type="match status" value="1"/>
</dbReference>
<evidence type="ECO:0000256" key="2">
    <source>
        <dbReference type="ARBA" id="ARBA00009142"/>
    </source>
</evidence>
<evidence type="ECO:0000256" key="5">
    <source>
        <dbReference type="ARBA" id="ARBA00022692"/>
    </source>
</evidence>
<gene>
    <name evidence="9" type="ORF">KQ910_15180</name>
</gene>
<evidence type="ECO:0000313" key="10">
    <source>
        <dbReference type="Proteomes" id="UP000727907"/>
    </source>
</evidence>
<evidence type="ECO:0000256" key="6">
    <source>
        <dbReference type="ARBA" id="ARBA00022989"/>
    </source>
</evidence>
<sequence>MALTEGQILMIAVAFIVAGIAKGAIGIGLPPIAVGLMTLAVPLEDSLAIMTIPTLTTNVWQAIYGRGLLRLFRRFWTLALTATITLLIVAATLHQLGSPKATAWLGVMLVVYSTIALLAWRPRVSREAERWMNPVMGAASGFVAGITGIAAVPFLPYMQSLEINKDDLVQALGILFIFLIGALGIALLRQGAFDATNVIGGMAAIVPTSIGVWLGQKSRNALSPEMFRRVFLIGLLGIGLHMARGLL</sequence>
<dbReference type="Pfam" id="PF01925">
    <property type="entry name" value="TauE"/>
    <property type="match status" value="1"/>
</dbReference>
<feature type="transmembrane region" description="Helical" evidence="8">
    <location>
        <begin position="132"/>
        <end position="156"/>
    </location>
</feature>
<comment type="subcellular location">
    <subcellularLocation>
        <location evidence="1 8">Cell membrane</location>
        <topology evidence="1 8">Multi-pass membrane protein</topology>
    </subcellularLocation>
</comment>
<organism evidence="9 10">
    <name type="scientific">Reyranella humidisoli</name>
    <dbReference type="NCBI Taxonomy" id="2849149"/>
    <lineage>
        <taxon>Bacteria</taxon>
        <taxon>Pseudomonadati</taxon>
        <taxon>Pseudomonadota</taxon>
        <taxon>Alphaproteobacteria</taxon>
        <taxon>Hyphomicrobiales</taxon>
        <taxon>Reyranellaceae</taxon>
        <taxon>Reyranella</taxon>
    </lineage>
</organism>
<keyword evidence="10" id="KW-1185">Reference proteome</keyword>
<dbReference type="RefSeq" id="WP_216961826.1">
    <property type="nucleotide sequence ID" value="NZ_JAHOPB010000001.1"/>
</dbReference>
<protein>
    <recommendedName>
        <fullName evidence="8">Probable membrane transporter protein</fullName>
    </recommendedName>
</protein>
<feature type="transmembrane region" description="Helical" evidence="8">
    <location>
        <begin position="102"/>
        <end position="120"/>
    </location>
</feature>
<feature type="transmembrane region" description="Helical" evidence="8">
    <location>
        <begin position="226"/>
        <end position="243"/>
    </location>
</feature>
<comment type="caution">
    <text evidence="9">The sequence shown here is derived from an EMBL/GenBank/DDBJ whole genome shotgun (WGS) entry which is preliminary data.</text>
</comment>
<evidence type="ECO:0000256" key="3">
    <source>
        <dbReference type="ARBA" id="ARBA00022448"/>
    </source>
</evidence>
<feature type="transmembrane region" description="Helical" evidence="8">
    <location>
        <begin position="195"/>
        <end position="214"/>
    </location>
</feature>
<evidence type="ECO:0000256" key="8">
    <source>
        <dbReference type="RuleBase" id="RU363041"/>
    </source>
</evidence>
<keyword evidence="7 8" id="KW-0472">Membrane</keyword>
<accession>A0ABS6IKJ7</accession>
<keyword evidence="5 8" id="KW-0812">Transmembrane</keyword>
<dbReference type="EMBL" id="JAHOPB010000001">
    <property type="protein sequence ID" value="MBU8875116.1"/>
    <property type="molecule type" value="Genomic_DNA"/>
</dbReference>
<evidence type="ECO:0000256" key="7">
    <source>
        <dbReference type="ARBA" id="ARBA00023136"/>
    </source>
</evidence>
<name>A0ABS6IKJ7_9HYPH</name>
<evidence type="ECO:0000313" key="9">
    <source>
        <dbReference type="EMBL" id="MBU8875116.1"/>
    </source>
</evidence>
<evidence type="ECO:0000256" key="4">
    <source>
        <dbReference type="ARBA" id="ARBA00022475"/>
    </source>
</evidence>
<comment type="similarity">
    <text evidence="2 8">Belongs to the 4-toluene sulfonate uptake permease (TSUP) (TC 2.A.102) family.</text>
</comment>
<dbReference type="InterPro" id="IPR052017">
    <property type="entry name" value="TSUP"/>
</dbReference>
<dbReference type="InterPro" id="IPR002781">
    <property type="entry name" value="TM_pro_TauE-like"/>
</dbReference>
<keyword evidence="3" id="KW-0813">Transport</keyword>